<evidence type="ECO:0000313" key="4">
    <source>
        <dbReference type="Proteomes" id="UP000274756"/>
    </source>
</evidence>
<dbReference type="CDD" id="cd02440">
    <property type="entry name" value="AdoMet_MTases"/>
    <property type="match status" value="1"/>
</dbReference>
<dbReference type="GO" id="GO:0008757">
    <property type="term" value="F:S-adenosylmethionine-dependent methyltransferase activity"/>
    <property type="evidence" value="ECO:0007669"/>
    <property type="project" value="InterPro"/>
</dbReference>
<evidence type="ECO:0000313" key="3">
    <source>
        <dbReference type="Proteomes" id="UP000038040"/>
    </source>
</evidence>
<protein>
    <submittedName>
        <fullName evidence="5">Methyltransf_25 domain-containing protein</fullName>
    </submittedName>
</protein>
<dbReference type="STRING" id="318479.A0A0N4UCA9"/>
<sequence>MAYYLKKILAPVIEDLASQFALPTKSGPGIIVSRINAKKNRVLKKAVVEAMGIHRDSIVLEIGYGRGDGIKFVFDKIKNGNGMVYGTEISRYLESITANRFALEIREEKTIRLDRVVDLRYLPYPNDFFDGIFHVDSYYFWGPRLIDILIEIRRVLKPGGSLVTALQLSRLRKLHKWNIINEKQFNPAFYLLSLEPAGFKDIKMEYFEHPNSIFEMISTRKCLDSEEISDPDLKMKQLENLIKTDMLAMRLLEERHPVYDHREISVIDSDTDARSMK</sequence>
<evidence type="ECO:0000313" key="5">
    <source>
        <dbReference type="WBParaSite" id="DME_0000489401-mRNA-1"/>
    </source>
</evidence>
<dbReference type="Proteomes" id="UP000038040">
    <property type="component" value="Unplaced"/>
</dbReference>
<proteinExistence type="predicted"/>
<dbReference type="OrthoDB" id="10250730at2759"/>
<dbReference type="InterPro" id="IPR029063">
    <property type="entry name" value="SAM-dependent_MTases_sf"/>
</dbReference>
<dbReference type="SUPFAM" id="SSF53335">
    <property type="entry name" value="S-adenosyl-L-methionine-dependent methyltransferases"/>
    <property type="match status" value="1"/>
</dbReference>
<gene>
    <name evidence="2" type="ORF">DME_LOCUS515</name>
</gene>
<dbReference type="WBParaSite" id="DME_0000489401-mRNA-1">
    <property type="protein sequence ID" value="DME_0000489401-mRNA-1"/>
    <property type="gene ID" value="DME_0000489401"/>
</dbReference>
<organism evidence="3 5">
    <name type="scientific">Dracunculus medinensis</name>
    <name type="common">Guinea worm</name>
    <dbReference type="NCBI Taxonomy" id="318479"/>
    <lineage>
        <taxon>Eukaryota</taxon>
        <taxon>Metazoa</taxon>
        <taxon>Ecdysozoa</taxon>
        <taxon>Nematoda</taxon>
        <taxon>Chromadorea</taxon>
        <taxon>Rhabditida</taxon>
        <taxon>Spirurina</taxon>
        <taxon>Dracunculoidea</taxon>
        <taxon>Dracunculidae</taxon>
        <taxon>Dracunculus</taxon>
    </lineage>
</organism>
<dbReference type="Proteomes" id="UP000274756">
    <property type="component" value="Unassembled WGS sequence"/>
</dbReference>
<evidence type="ECO:0000259" key="1">
    <source>
        <dbReference type="Pfam" id="PF08241"/>
    </source>
</evidence>
<dbReference type="Gene3D" id="3.40.50.150">
    <property type="entry name" value="Vaccinia Virus protein VP39"/>
    <property type="match status" value="1"/>
</dbReference>
<dbReference type="AlphaFoldDB" id="A0A0N4UCA9"/>
<name>A0A0N4UCA9_DRAME</name>
<dbReference type="Pfam" id="PF08241">
    <property type="entry name" value="Methyltransf_11"/>
    <property type="match status" value="1"/>
</dbReference>
<dbReference type="InterPro" id="IPR013216">
    <property type="entry name" value="Methyltransf_11"/>
</dbReference>
<reference evidence="5" key="1">
    <citation type="submission" date="2017-02" db="UniProtKB">
        <authorList>
            <consortium name="WormBaseParasite"/>
        </authorList>
    </citation>
    <scope>IDENTIFICATION</scope>
</reference>
<keyword evidence="4" id="KW-1185">Reference proteome</keyword>
<feature type="domain" description="Methyltransferase type 11" evidence="1">
    <location>
        <begin position="60"/>
        <end position="163"/>
    </location>
</feature>
<accession>A0A0N4UCA9</accession>
<dbReference type="EMBL" id="UYYG01000004">
    <property type="protein sequence ID" value="VDN50542.1"/>
    <property type="molecule type" value="Genomic_DNA"/>
</dbReference>
<evidence type="ECO:0000313" key="2">
    <source>
        <dbReference type="EMBL" id="VDN50542.1"/>
    </source>
</evidence>
<reference evidence="2 4" key="2">
    <citation type="submission" date="2018-11" db="EMBL/GenBank/DDBJ databases">
        <authorList>
            <consortium name="Pathogen Informatics"/>
        </authorList>
    </citation>
    <scope>NUCLEOTIDE SEQUENCE [LARGE SCALE GENOMIC DNA]</scope>
</reference>